<keyword evidence="3" id="KW-1185">Reference proteome</keyword>
<name>A0A835FAA5_9POAL</name>
<accession>A0A835FAA5</accession>
<reference evidence="2" key="1">
    <citation type="submission" date="2020-07" db="EMBL/GenBank/DDBJ databases">
        <title>Genome sequence and genetic diversity analysis of an under-domesticated orphan crop, white fonio (Digitaria exilis).</title>
        <authorList>
            <person name="Bennetzen J.L."/>
            <person name="Chen S."/>
            <person name="Ma X."/>
            <person name="Wang X."/>
            <person name="Yssel A.E.J."/>
            <person name="Chaluvadi S.R."/>
            <person name="Johnson M."/>
            <person name="Gangashetty P."/>
            <person name="Hamidou F."/>
            <person name="Sanogo M.D."/>
            <person name="Zwaenepoel A."/>
            <person name="Wallace J."/>
            <person name="Van De Peer Y."/>
            <person name="Van Deynze A."/>
        </authorList>
    </citation>
    <scope>NUCLEOTIDE SEQUENCE</scope>
    <source>
        <tissue evidence="2">Leaves</tissue>
    </source>
</reference>
<evidence type="ECO:0000313" key="3">
    <source>
        <dbReference type="Proteomes" id="UP000636709"/>
    </source>
</evidence>
<feature type="compositionally biased region" description="Basic residues" evidence="1">
    <location>
        <begin position="130"/>
        <end position="143"/>
    </location>
</feature>
<protein>
    <submittedName>
        <fullName evidence="2">Uncharacterized protein</fullName>
    </submittedName>
</protein>
<dbReference type="Proteomes" id="UP000636709">
    <property type="component" value="Unassembled WGS sequence"/>
</dbReference>
<dbReference type="EMBL" id="JACEFO010001603">
    <property type="protein sequence ID" value="KAF8733055.1"/>
    <property type="molecule type" value="Genomic_DNA"/>
</dbReference>
<comment type="caution">
    <text evidence="2">The sequence shown here is derived from an EMBL/GenBank/DDBJ whole genome shotgun (WGS) entry which is preliminary data.</text>
</comment>
<organism evidence="2 3">
    <name type="scientific">Digitaria exilis</name>
    <dbReference type="NCBI Taxonomy" id="1010633"/>
    <lineage>
        <taxon>Eukaryota</taxon>
        <taxon>Viridiplantae</taxon>
        <taxon>Streptophyta</taxon>
        <taxon>Embryophyta</taxon>
        <taxon>Tracheophyta</taxon>
        <taxon>Spermatophyta</taxon>
        <taxon>Magnoliopsida</taxon>
        <taxon>Liliopsida</taxon>
        <taxon>Poales</taxon>
        <taxon>Poaceae</taxon>
        <taxon>PACMAD clade</taxon>
        <taxon>Panicoideae</taxon>
        <taxon>Panicodae</taxon>
        <taxon>Paniceae</taxon>
        <taxon>Anthephorinae</taxon>
        <taxon>Digitaria</taxon>
    </lineage>
</organism>
<evidence type="ECO:0000256" key="1">
    <source>
        <dbReference type="SAM" id="MobiDB-lite"/>
    </source>
</evidence>
<evidence type="ECO:0000313" key="2">
    <source>
        <dbReference type="EMBL" id="KAF8733055.1"/>
    </source>
</evidence>
<feature type="region of interest" description="Disordered" evidence="1">
    <location>
        <begin position="123"/>
        <end position="143"/>
    </location>
</feature>
<dbReference type="AlphaFoldDB" id="A0A835FAA5"/>
<gene>
    <name evidence="2" type="ORF">HU200_015416</name>
</gene>
<sequence>MHGRIALAMDILAMDAELQDRARREVVEVGDRRSMVPGMEGWNSIKQILVPVLLHCWSSFILSSSSGPSTPLFPTPPHLHSCPLPPPPLELRLSLLLPRVEPPFLPHAHLLVSPCPPPPLQPLDIGALSTHRHRPSGPHFHLP</sequence>
<proteinExistence type="predicted"/>